<feature type="transmembrane region" description="Helical" evidence="2">
    <location>
        <begin position="222"/>
        <end position="242"/>
    </location>
</feature>
<feature type="transmembrane region" description="Helical" evidence="2">
    <location>
        <begin position="100"/>
        <end position="120"/>
    </location>
</feature>
<dbReference type="STRING" id="1072389.K1XY16"/>
<feature type="transmembrane region" description="Helical" evidence="2">
    <location>
        <begin position="74"/>
        <end position="94"/>
    </location>
</feature>
<feature type="compositionally biased region" description="Polar residues" evidence="1">
    <location>
        <begin position="326"/>
        <end position="338"/>
    </location>
</feature>
<evidence type="ECO:0000256" key="2">
    <source>
        <dbReference type="SAM" id="Phobius"/>
    </source>
</evidence>
<dbReference type="OMA" id="FMGRVFE"/>
<name>K1XY16_MARBU</name>
<dbReference type="Proteomes" id="UP000006753">
    <property type="component" value="Unassembled WGS sequence"/>
</dbReference>
<feature type="transmembrane region" description="Helical" evidence="2">
    <location>
        <begin position="36"/>
        <end position="54"/>
    </location>
</feature>
<keyword evidence="2" id="KW-0472">Membrane</keyword>
<dbReference type="eggNOG" id="ENOG502RYMG">
    <property type="taxonomic scope" value="Eukaryota"/>
</dbReference>
<feature type="region of interest" description="Disordered" evidence="1">
    <location>
        <begin position="524"/>
        <end position="635"/>
    </location>
</feature>
<dbReference type="OrthoDB" id="202545at2759"/>
<feature type="compositionally biased region" description="Pro residues" evidence="1">
    <location>
        <begin position="406"/>
        <end position="432"/>
    </location>
</feature>
<organism evidence="3 4">
    <name type="scientific">Marssonina brunnea f. sp. multigermtubi (strain MB_m1)</name>
    <name type="common">Marssonina leaf spot fungus</name>
    <dbReference type="NCBI Taxonomy" id="1072389"/>
    <lineage>
        <taxon>Eukaryota</taxon>
        <taxon>Fungi</taxon>
        <taxon>Dikarya</taxon>
        <taxon>Ascomycota</taxon>
        <taxon>Pezizomycotina</taxon>
        <taxon>Leotiomycetes</taxon>
        <taxon>Helotiales</taxon>
        <taxon>Drepanopezizaceae</taxon>
        <taxon>Drepanopeziza</taxon>
    </lineage>
</organism>
<feature type="region of interest" description="Disordered" evidence="1">
    <location>
        <begin position="454"/>
        <end position="473"/>
    </location>
</feature>
<keyword evidence="4" id="KW-1185">Reference proteome</keyword>
<evidence type="ECO:0008006" key="5">
    <source>
        <dbReference type="Google" id="ProtNLM"/>
    </source>
</evidence>
<accession>K1XY16</accession>
<dbReference type="SUPFAM" id="SSF53474">
    <property type="entry name" value="alpha/beta-Hydrolases"/>
    <property type="match status" value="1"/>
</dbReference>
<dbReference type="InParanoid" id="K1XY16"/>
<feature type="region of interest" description="Disordered" evidence="1">
    <location>
        <begin position="281"/>
        <end position="338"/>
    </location>
</feature>
<dbReference type="InterPro" id="IPR029058">
    <property type="entry name" value="AB_hydrolase_fold"/>
</dbReference>
<dbReference type="PANTHER" id="PTHR42044">
    <property type="entry name" value="DUF676 DOMAIN-CONTAINING PROTEIN-RELATED"/>
    <property type="match status" value="1"/>
</dbReference>
<protein>
    <recommendedName>
        <fullName evidence="5">DUF676 domain-containing protein</fullName>
    </recommendedName>
</protein>
<feature type="compositionally biased region" description="Basic and acidic residues" evidence="1">
    <location>
        <begin position="610"/>
        <end position="623"/>
    </location>
</feature>
<feature type="region of interest" description="Disordered" evidence="1">
    <location>
        <begin position="403"/>
        <end position="434"/>
    </location>
</feature>
<feature type="compositionally biased region" description="Low complexity" evidence="1">
    <location>
        <begin position="281"/>
        <end position="293"/>
    </location>
</feature>
<keyword evidence="2" id="KW-0812">Transmembrane</keyword>
<dbReference type="HOGENOM" id="CLU_023866_0_0_1"/>
<evidence type="ECO:0000256" key="1">
    <source>
        <dbReference type="SAM" id="MobiDB-lite"/>
    </source>
</evidence>
<proteinExistence type="predicted"/>
<reference evidence="3 4" key="1">
    <citation type="journal article" date="2012" name="BMC Genomics">
        <title>Sequencing the genome of Marssonina brunnea reveals fungus-poplar co-evolution.</title>
        <authorList>
            <person name="Zhu S."/>
            <person name="Cao Y.-Z."/>
            <person name="Jiang C."/>
            <person name="Tan B.-Y."/>
            <person name="Wang Z."/>
            <person name="Feng S."/>
            <person name="Zhang L."/>
            <person name="Su X.-H."/>
            <person name="Brejova B."/>
            <person name="Vinar T."/>
            <person name="Xu M."/>
            <person name="Wang M.-X."/>
            <person name="Zhang S.-G."/>
            <person name="Huang M.-R."/>
            <person name="Wu R."/>
            <person name="Zhou Y."/>
        </authorList>
    </citation>
    <scope>NUCLEOTIDE SEQUENCE [LARGE SCALE GENOMIC DNA]</scope>
    <source>
        <strain evidence="3 4">MB_m1</strain>
    </source>
</reference>
<evidence type="ECO:0000313" key="4">
    <source>
        <dbReference type="Proteomes" id="UP000006753"/>
    </source>
</evidence>
<sequence>MAGSKPVKFYGSQVGGSSTTPHSYTGSPWVLLQHDIASAFHYILFLPFIIFPLFPLKSGPLCELYPSSANLYDISLHIILILLQLPFVLSVPFWVVFPLWWVLIGVAVFVGVNEAICWLLNGKEMEVWSKDEYVEGRGTFENEQWIFLNGVAAGRNWLQNNVDRLALTFGRPVLGVHNRTNGIIFDVVQCLIQRNFTYATQDVRDCYQIIKRTLYQPHLTKVIFILHSQGGIMGGMIIDWLLQEVPQDLLAKLEVYTFGNAANHFNNPHLHLLSQQAALRSPSKPYTTKTTTSVHYHDPLPNGNHHQNGNRNGNGDSNGTVLSPPATHSQTSRQQTPSGKAIRYIEHYAHTADFVARWGVLHFTTAFSSSSSLSPMAPRFMGRVFEREGKGHQMNMHYLDAMFPLKPAPAPTPPPPPPAPASTTTPPNPSNPNPILIPSVLSRIATLFSLRSWPRSSSKNKNTTSARGGIGNSGFLGCDDTPAANAFMESVLELGAGAGGGGGGKHKRGVDGRREGWAMSYLGAHGEPLLHGGGEKEEEQEEEREREGSSLRDNMSPIWTGKRGSRMGMGMSMGMTPLEARDGRGSSSGSDWKLVNGDRPPLVTQSNNGKIKDGGAAQDRDTNSEDEEREEERERKMKMKNMEKMKEMREMDMRFQVKDFSRLWLYRNGRSPMTDETDMGIMRMATL</sequence>
<feature type="compositionally biased region" description="Low complexity" evidence="1">
    <location>
        <begin position="302"/>
        <end position="319"/>
    </location>
</feature>
<dbReference type="PANTHER" id="PTHR42044:SF2">
    <property type="entry name" value="DUF676 DOMAIN-CONTAINING PROTEIN"/>
    <property type="match status" value="1"/>
</dbReference>
<dbReference type="AlphaFoldDB" id="K1XY16"/>
<keyword evidence="2" id="KW-1133">Transmembrane helix</keyword>
<feature type="compositionally biased region" description="Polar residues" evidence="1">
    <location>
        <begin position="454"/>
        <end position="466"/>
    </location>
</feature>
<feature type="compositionally biased region" description="Low complexity" evidence="1">
    <location>
        <begin position="566"/>
        <end position="575"/>
    </location>
</feature>
<dbReference type="KEGG" id="mbe:MBM_04043"/>
<dbReference type="EMBL" id="JH921435">
    <property type="protein sequence ID" value="EKD17674.1"/>
    <property type="molecule type" value="Genomic_DNA"/>
</dbReference>
<evidence type="ECO:0000313" key="3">
    <source>
        <dbReference type="EMBL" id="EKD17674.1"/>
    </source>
</evidence>
<gene>
    <name evidence="3" type="ORF">MBM_04043</name>
</gene>